<dbReference type="InterPro" id="IPR027304">
    <property type="entry name" value="Trigger_fact/SurA_dom_sf"/>
</dbReference>
<feature type="domain" description="Trigger factor ribosome-binding bacterial" evidence="12">
    <location>
        <begin position="1"/>
        <end position="145"/>
    </location>
</feature>
<dbReference type="GO" id="GO:0043022">
    <property type="term" value="F:ribosome binding"/>
    <property type="evidence" value="ECO:0007669"/>
    <property type="project" value="TreeGrafter"/>
</dbReference>
<dbReference type="InterPro" id="IPR037041">
    <property type="entry name" value="Trigger_fac_C_sf"/>
</dbReference>
<name>A0A1G2DUX9_9BACT</name>
<gene>
    <name evidence="9" type="primary">tig</name>
    <name evidence="14" type="ORF">A2Z78_00865</name>
</gene>
<evidence type="ECO:0000256" key="3">
    <source>
        <dbReference type="ARBA" id="ARBA00013194"/>
    </source>
</evidence>
<comment type="domain">
    <text evidence="9">Consists of 3 domains; the N-terminus binds the ribosome, the middle domain has PPIase activity, while the C-terminus has intrinsic chaperone activity on its own.</text>
</comment>
<comment type="similarity">
    <text evidence="2 9">Belongs to the FKBP-type PPIase family. Tig subfamily.</text>
</comment>
<dbReference type="PANTHER" id="PTHR30560:SF3">
    <property type="entry name" value="TRIGGER FACTOR-LIKE PROTEIN TIG, CHLOROPLASTIC"/>
    <property type="match status" value="1"/>
</dbReference>
<dbReference type="SUPFAM" id="SSF54534">
    <property type="entry name" value="FKBP-like"/>
    <property type="match status" value="1"/>
</dbReference>
<dbReference type="GO" id="GO:0015031">
    <property type="term" value="P:protein transport"/>
    <property type="evidence" value="ECO:0007669"/>
    <property type="project" value="UniProtKB-UniRule"/>
</dbReference>
<sequence length="428" mass="49038">MEFEIKKLPKSQVEIEIKISSSEFQGAVDKAIFRLGQNLEIEGFRKGKAPKNIIEKNLGQDIILKTASQSAIKESYLKIISENKIKATSNPEIKILSPPKIGDELSFKVKISVFPEIILPDYKKIVAGCEKRKVSVGEKEIKDALSWLQRSRAKFSQIVRPAQKNDFIEIEFSSPNVEGNLKKKDSFLLGQGHLIPGFEEKLEGMEAGQEKQFSLQFPKEHFQKDLAGKEVNFEVKMISVQKMELPELDDQFAKSLGQFENLTALERNVNQGLNLEKELQEQQRLRQEIIEKIINEVSCELPEALIAEEQSRLLEGLKKEVANKFQISFEEYLRKIKETKENLWQSLKKRAEIRIKGSLVLNKISTIENIKVTEEEIKDGTNKVLAEHQSAEEAKKGIDLEKLKLYIENDIRNEKTLEKLESFSNKKP</sequence>
<dbReference type="InterPro" id="IPR008880">
    <property type="entry name" value="Trigger_fac_C"/>
</dbReference>
<evidence type="ECO:0000259" key="11">
    <source>
        <dbReference type="Pfam" id="PF00254"/>
    </source>
</evidence>
<dbReference type="InterPro" id="IPR005215">
    <property type="entry name" value="Trig_fac"/>
</dbReference>
<evidence type="ECO:0000256" key="4">
    <source>
        <dbReference type="ARBA" id="ARBA00016902"/>
    </source>
</evidence>
<dbReference type="PANTHER" id="PTHR30560">
    <property type="entry name" value="TRIGGER FACTOR CHAPERONE AND PEPTIDYL-PROLYL CIS/TRANS ISOMERASE"/>
    <property type="match status" value="1"/>
</dbReference>
<evidence type="ECO:0000256" key="10">
    <source>
        <dbReference type="SAM" id="Coils"/>
    </source>
</evidence>
<dbReference type="STRING" id="1801660.A2Z78_00865"/>
<dbReference type="GO" id="GO:0044183">
    <property type="term" value="F:protein folding chaperone"/>
    <property type="evidence" value="ECO:0007669"/>
    <property type="project" value="TreeGrafter"/>
</dbReference>
<evidence type="ECO:0000256" key="2">
    <source>
        <dbReference type="ARBA" id="ARBA00005464"/>
    </source>
</evidence>
<dbReference type="EMBL" id="MHLV01000024">
    <property type="protein sequence ID" value="OGZ17484.1"/>
    <property type="molecule type" value="Genomic_DNA"/>
</dbReference>
<dbReference type="AlphaFoldDB" id="A0A1G2DUX9"/>
<dbReference type="InterPro" id="IPR036611">
    <property type="entry name" value="Trigger_fac_ribosome-bd_sf"/>
</dbReference>
<dbReference type="PIRSF" id="PIRSF003095">
    <property type="entry name" value="Trigger_factor"/>
    <property type="match status" value="1"/>
</dbReference>
<comment type="function">
    <text evidence="9">Involved in protein export. Acts as a chaperone by maintaining the newly synthesized protein in an open conformation. Functions as a peptidyl-prolyl cis-trans isomerase.</text>
</comment>
<feature type="domain" description="Trigger factor C-terminal" evidence="13">
    <location>
        <begin position="262"/>
        <end position="420"/>
    </location>
</feature>
<reference evidence="14 15" key="1">
    <citation type="journal article" date="2016" name="Nat. Commun.">
        <title>Thousands of microbial genomes shed light on interconnected biogeochemical processes in an aquifer system.</title>
        <authorList>
            <person name="Anantharaman K."/>
            <person name="Brown C.T."/>
            <person name="Hug L.A."/>
            <person name="Sharon I."/>
            <person name="Castelle C.J."/>
            <person name="Probst A.J."/>
            <person name="Thomas B.C."/>
            <person name="Singh A."/>
            <person name="Wilkins M.J."/>
            <person name="Karaoz U."/>
            <person name="Brodie E.L."/>
            <person name="Williams K.H."/>
            <person name="Hubbard S.S."/>
            <person name="Banfield J.F."/>
        </authorList>
    </citation>
    <scope>NUCLEOTIDE SEQUENCE [LARGE SCALE GENOMIC DNA]</scope>
</reference>
<dbReference type="Pfam" id="PF05698">
    <property type="entry name" value="Trigger_C"/>
    <property type="match status" value="1"/>
</dbReference>
<keyword evidence="5 9" id="KW-0697">Rotamase</keyword>
<dbReference type="Pfam" id="PF00254">
    <property type="entry name" value="FKBP_C"/>
    <property type="match status" value="1"/>
</dbReference>
<evidence type="ECO:0000259" key="12">
    <source>
        <dbReference type="Pfam" id="PF05697"/>
    </source>
</evidence>
<evidence type="ECO:0000256" key="1">
    <source>
        <dbReference type="ARBA" id="ARBA00000971"/>
    </source>
</evidence>
<dbReference type="Proteomes" id="UP000176752">
    <property type="component" value="Unassembled WGS sequence"/>
</dbReference>
<dbReference type="Gene3D" id="1.10.3120.10">
    <property type="entry name" value="Trigger factor, C-terminal domain"/>
    <property type="match status" value="1"/>
</dbReference>
<keyword evidence="9" id="KW-0132">Cell division</keyword>
<dbReference type="InterPro" id="IPR008881">
    <property type="entry name" value="Trigger_fac_ribosome-bd_bac"/>
</dbReference>
<evidence type="ECO:0000256" key="8">
    <source>
        <dbReference type="ARBA" id="ARBA00029986"/>
    </source>
</evidence>
<dbReference type="SUPFAM" id="SSF102735">
    <property type="entry name" value="Trigger factor ribosome-binding domain"/>
    <property type="match status" value="1"/>
</dbReference>
<proteinExistence type="inferred from homology"/>
<dbReference type="GO" id="GO:0043335">
    <property type="term" value="P:protein unfolding"/>
    <property type="evidence" value="ECO:0007669"/>
    <property type="project" value="TreeGrafter"/>
</dbReference>
<dbReference type="NCBIfam" id="TIGR00115">
    <property type="entry name" value="tig"/>
    <property type="match status" value="1"/>
</dbReference>
<accession>A0A1G2DUX9</accession>
<dbReference type="GO" id="GO:0005737">
    <property type="term" value="C:cytoplasm"/>
    <property type="evidence" value="ECO:0007669"/>
    <property type="project" value="UniProtKB-SubCell"/>
</dbReference>
<feature type="coiled-coil region" evidence="10">
    <location>
        <begin position="262"/>
        <end position="292"/>
    </location>
</feature>
<evidence type="ECO:0000259" key="13">
    <source>
        <dbReference type="Pfam" id="PF05698"/>
    </source>
</evidence>
<keyword evidence="6 9" id="KW-0143">Chaperone</keyword>
<keyword evidence="9" id="KW-0963">Cytoplasm</keyword>
<comment type="subcellular location">
    <subcellularLocation>
        <location evidence="9">Cytoplasm</location>
    </subcellularLocation>
    <text evidence="9">About half TF is bound to the ribosome near the polypeptide exit tunnel while the other half is free in the cytoplasm.</text>
</comment>
<keyword evidence="9" id="KW-0131">Cell cycle</keyword>
<protein>
    <recommendedName>
        <fullName evidence="4 9">Trigger factor</fullName>
        <shortName evidence="9">TF</shortName>
        <ecNumber evidence="3 9">5.2.1.8</ecNumber>
    </recommendedName>
    <alternativeName>
        <fullName evidence="8 9">PPIase</fullName>
    </alternativeName>
</protein>
<evidence type="ECO:0000313" key="14">
    <source>
        <dbReference type="EMBL" id="OGZ17484.1"/>
    </source>
</evidence>
<dbReference type="HAMAP" id="MF_00303">
    <property type="entry name" value="Trigger_factor_Tig"/>
    <property type="match status" value="1"/>
</dbReference>
<dbReference type="GO" id="GO:0003755">
    <property type="term" value="F:peptidyl-prolyl cis-trans isomerase activity"/>
    <property type="evidence" value="ECO:0007669"/>
    <property type="project" value="UniProtKB-UniRule"/>
</dbReference>
<comment type="caution">
    <text evidence="14">The sequence shown here is derived from an EMBL/GenBank/DDBJ whole genome shotgun (WGS) entry which is preliminary data.</text>
</comment>
<dbReference type="Gene3D" id="3.10.50.40">
    <property type="match status" value="1"/>
</dbReference>
<dbReference type="SUPFAM" id="SSF109998">
    <property type="entry name" value="Triger factor/SurA peptide-binding domain-like"/>
    <property type="match status" value="1"/>
</dbReference>
<evidence type="ECO:0000256" key="7">
    <source>
        <dbReference type="ARBA" id="ARBA00023235"/>
    </source>
</evidence>
<dbReference type="InterPro" id="IPR046357">
    <property type="entry name" value="PPIase_dom_sf"/>
</dbReference>
<dbReference type="GO" id="GO:0051083">
    <property type="term" value="P:'de novo' cotranslational protein folding"/>
    <property type="evidence" value="ECO:0007669"/>
    <property type="project" value="TreeGrafter"/>
</dbReference>
<dbReference type="EC" id="5.2.1.8" evidence="3 9"/>
<keyword evidence="7 9" id="KW-0413">Isomerase</keyword>
<evidence type="ECO:0000313" key="15">
    <source>
        <dbReference type="Proteomes" id="UP000176752"/>
    </source>
</evidence>
<keyword evidence="10" id="KW-0175">Coiled coil</keyword>
<comment type="catalytic activity">
    <reaction evidence="1 9">
        <text>[protein]-peptidylproline (omega=180) = [protein]-peptidylproline (omega=0)</text>
        <dbReference type="Rhea" id="RHEA:16237"/>
        <dbReference type="Rhea" id="RHEA-COMP:10747"/>
        <dbReference type="Rhea" id="RHEA-COMP:10748"/>
        <dbReference type="ChEBI" id="CHEBI:83833"/>
        <dbReference type="ChEBI" id="CHEBI:83834"/>
        <dbReference type="EC" id="5.2.1.8"/>
    </reaction>
</comment>
<evidence type="ECO:0000256" key="9">
    <source>
        <dbReference type="HAMAP-Rule" id="MF_00303"/>
    </source>
</evidence>
<dbReference type="InterPro" id="IPR001179">
    <property type="entry name" value="PPIase_FKBP_dom"/>
</dbReference>
<dbReference type="Gene3D" id="3.30.70.1050">
    <property type="entry name" value="Trigger factor ribosome-binding domain"/>
    <property type="match status" value="1"/>
</dbReference>
<organism evidence="14 15">
    <name type="scientific">Candidatus Nealsonbacteria bacterium RBG_13_36_15</name>
    <dbReference type="NCBI Taxonomy" id="1801660"/>
    <lineage>
        <taxon>Bacteria</taxon>
        <taxon>Candidatus Nealsoniibacteriota</taxon>
    </lineage>
</organism>
<evidence type="ECO:0000256" key="5">
    <source>
        <dbReference type="ARBA" id="ARBA00023110"/>
    </source>
</evidence>
<feature type="domain" description="PPIase FKBP-type" evidence="11">
    <location>
        <begin position="182"/>
        <end position="237"/>
    </location>
</feature>
<evidence type="ECO:0000256" key="6">
    <source>
        <dbReference type="ARBA" id="ARBA00023186"/>
    </source>
</evidence>
<dbReference type="GO" id="GO:0051301">
    <property type="term" value="P:cell division"/>
    <property type="evidence" value="ECO:0007669"/>
    <property type="project" value="UniProtKB-KW"/>
</dbReference>
<dbReference type="Pfam" id="PF05697">
    <property type="entry name" value="Trigger_N"/>
    <property type="match status" value="1"/>
</dbReference>